<feature type="domain" description="EAL" evidence="6">
    <location>
        <begin position="504"/>
        <end position="758"/>
    </location>
</feature>
<feature type="domain" description="PAC" evidence="5">
    <location>
        <begin position="156"/>
        <end position="208"/>
    </location>
</feature>
<dbReference type="Proteomes" id="UP000030063">
    <property type="component" value="Unassembled WGS sequence"/>
</dbReference>
<dbReference type="SMART" id="SM00086">
    <property type="entry name" value="PAC"/>
    <property type="match status" value="2"/>
</dbReference>
<dbReference type="InterPro" id="IPR001633">
    <property type="entry name" value="EAL_dom"/>
</dbReference>
<dbReference type="PROSITE" id="PS50883">
    <property type="entry name" value="EAL"/>
    <property type="match status" value="1"/>
</dbReference>
<dbReference type="Pfam" id="PF00563">
    <property type="entry name" value="EAL"/>
    <property type="match status" value="1"/>
</dbReference>
<name>A0A0A1YLE4_9PSED</name>
<dbReference type="NCBIfam" id="TIGR00229">
    <property type="entry name" value="sensory_box"/>
    <property type="match status" value="2"/>
</dbReference>
<comment type="caution">
    <text evidence="8">The sequence shown here is derived from an EMBL/GenBank/DDBJ whole genome shotgun (WGS) entry which is preliminary data.</text>
</comment>
<dbReference type="SUPFAM" id="SSF141868">
    <property type="entry name" value="EAL domain-like"/>
    <property type="match status" value="1"/>
</dbReference>
<keyword evidence="3" id="KW-1133">Transmembrane helix</keyword>
<dbReference type="InterPro" id="IPR013655">
    <property type="entry name" value="PAS_fold_3"/>
</dbReference>
<dbReference type="InterPro" id="IPR035965">
    <property type="entry name" value="PAS-like_dom_sf"/>
</dbReference>
<evidence type="ECO:0000256" key="1">
    <source>
        <dbReference type="ARBA" id="ARBA00012282"/>
    </source>
</evidence>
<dbReference type="PANTHER" id="PTHR44757">
    <property type="entry name" value="DIGUANYLATE CYCLASE DGCP"/>
    <property type="match status" value="1"/>
</dbReference>
<dbReference type="eggNOG" id="COG5001">
    <property type="taxonomic scope" value="Bacteria"/>
</dbReference>
<dbReference type="InterPro" id="IPR043128">
    <property type="entry name" value="Rev_trsase/Diguanyl_cyclase"/>
</dbReference>
<dbReference type="CDD" id="cd01948">
    <property type="entry name" value="EAL"/>
    <property type="match status" value="1"/>
</dbReference>
<keyword evidence="3" id="KW-0472">Membrane</keyword>
<feature type="domain" description="PAS" evidence="4">
    <location>
        <begin position="205"/>
        <end position="251"/>
    </location>
</feature>
<dbReference type="SMART" id="SM00267">
    <property type="entry name" value="GGDEF"/>
    <property type="match status" value="1"/>
</dbReference>
<dbReference type="InterPro" id="IPR029787">
    <property type="entry name" value="Nucleotide_cyclase"/>
</dbReference>
<evidence type="ECO:0000256" key="2">
    <source>
        <dbReference type="ARBA" id="ARBA00022636"/>
    </source>
</evidence>
<dbReference type="InterPro" id="IPR000160">
    <property type="entry name" value="GGDEF_dom"/>
</dbReference>
<dbReference type="PROSITE" id="PS50113">
    <property type="entry name" value="PAC"/>
    <property type="match status" value="2"/>
</dbReference>
<dbReference type="OrthoDB" id="9804951at2"/>
<dbReference type="SUPFAM" id="SSF55073">
    <property type="entry name" value="Nucleotide cyclase"/>
    <property type="match status" value="1"/>
</dbReference>
<dbReference type="InterPro" id="IPR000700">
    <property type="entry name" value="PAS-assoc_C"/>
</dbReference>
<dbReference type="InterPro" id="IPR035919">
    <property type="entry name" value="EAL_sf"/>
</dbReference>
<evidence type="ECO:0000259" key="7">
    <source>
        <dbReference type="PROSITE" id="PS50887"/>
    </source>
</evidence>
<dbReference type="InterPro" id="IPR001610">
    <property type="entry name" value="PAC"/>
</dbReference>
<proteinExistence type="predicted"/>
<dbReference type="Gene3D" id="3.30.450.20">
    <property type="entry name" value="PAS domain"/>
    <property type="match status" value="2"/>
</dbReference>
<feature type="transmembrane region" description="Helical" evidence="3">
    <location>
        <begin position="44"/>
        <end position="62"/>
    </location>
</feature>
<evidence type="ECO:0000313" key="8">
    <source>
        <dbReference type="EMBL" id="KFX70735.1"/>
    </source>
</evidence>
<evidence type="ECO:0000259" key="5">
    <source>
        <dbReference type="PROSITE" id="PS50113"/>
    </source>
</evidence>
<dbReference type="Gene3D" id="3.20.20.450">
    <property type="entry name" value="EAL domain"/>
    <property type="match status" value="1"/>
</dbReference>
<dbReference type="PROSITE" id="PS50887">
    <property type="entry name" value="GGDEF"/>
    <property type="match status" value="1"/>
</dbReference>
<dbReference type="PROSITE" id="PS50112">
    <property type="entry name" value="PAS"/>
    <property type="match status" value="2"/>
</dbReference>
<dbReference type="RefSeq" id="WP_025163551.1">
    <property type="nucleotide sequence ID" value="NZ_AWSQ01000001.1"/>
</dbReference>
<dbReference type="PANTHER" id="PTHR44757:SF2">
    <property type="entry name" value="BIOFILM ARCHITECTURE MAINTENANCE PROTEIN MBAA"/>
    <property type="match status" value="1"/>
</dbReference>
<sequence>MPLLYGALRLTLIYALTAGLWVFYSDGLLTALGLSIEQMQRWQLLKGLGFVLLTSLLLYLTLRAHLRLHSRMRNALTASEERLSLALDAAKDGLWDWNLQTLKVFFSPGYTRLLGLEPGDLGDSRDSWLHHLHPDDHAHCQQSIVQLLHAACQAPYENTYRLRHRDGSYRWIQARGRLLLDAQGRPQRLIGTASDITQRRADEDSRRQAAAVFDATQEGVLVTDAAQRIVHINPAFSRITGYSEAEILGQQPSLLKSGRHDPAFYAALWQTLQSLGAWSGEVWNRRKNGEIYPQWQCIRAIHDEQGGVSHYVAVFSDISALKRSQHELDYLAHHDPLSDLPNRLLFTERVAHALQRAQREQHGGAVLLIDLDHFKHINESLGHNVGDLLLKAVGERLSAQLTTGMTLARLGGDEFGVLCEDCLHAQLAAEFAQQLLDTLNTPFRLDGHELFIAASIGISLFPGDAQSVEQVLRNVDSALFKAKSNGREGFAFYAQELTEYARQRVELVGALRHALEGNELRVHYQPLLCLQSQRLIGVEALVRWQHPQRGLVPPGEFIPIAEESGLIGAIDAWVMAHACRQMVAWQAAGSAIQFVAVNVSSRLFSHGKLDGQVAQVLAESGLDPACLELEVTESAVMQDPDAAQGLLERLRDLGIRLSIDDFGTGYSSLARLKRLPVHKLKLDQSFVRGLPHDHDDATITRAVIALGHNLGLKVLAEGIEQPQQMEFLRQLGCDQGQGYYLGRPQPAEQLPTAFELPQPLKIPLTERVTQQQD</sequence>
<feature type="domain" description="PAS" evidence="4">
    <location>
        <begin position="79"/>
        <end position="151"/>
    </location>
</feature>
<feature type="transmembrane region" description="Helical" evidence="3">
    <location>
        <begin position="7"/>
        <end position="24"/>
    </location>
</feature>
<dbReference type="FunFam" id="3.20.20.450:FF:000001">
    <property type="entry name" value="Cyclic di-GMP phosphodiesterase yahA"/>
    <property type="match status" value="1"/>
</dbReference>
<dbReference type="NCBIfam" id="TIGR00254">
    <property type="entry name" value="GGDEF"/>
    <property type="match status" value="1"/>
</dbReference>
<dbReference type="STRING" id="1395571.TMS3_0101965"/>
<dbReference type="CDD" id="cd01949">
    <property type="entry name" value="GGDEF"/>
    <property type="match status" value="1"/>
</dbReference>
<feature type="domain" description="GGDEF" evidence="7">
    <location>
        <begin position="362"/>
        <end position="495"/>
    </location>
</feature>
<protein>
    <recommendedName>
        <fullName evidence="1">cyclic-guanylate-specific phosphodiesterase</fullName>
        <ecNumber evidence="1">3.1.4.52</ecNumber>
    </recommendedName>
</protein>
<organism evidence="8 9">
    <name type="scientific">Pseudomonas taeanensis MS-3</name>
    <dbReference type="NCBI Taxonomy" id="1395571"/>
    <lineage>
        <taxon>Bacteria</taxon>
        <taxon>Pseudomonadati</taxon>
        <taxon>Pseudomonadota</taxon>
        <taxon>Gammaproteobacteria</taxon>
        <taxon>Pseudomonadales</taxon>
        <taxon>Pseudomonadaceae</taxon>
        <taxon>Pseudomonas</taxon>
    </lineage>
</organism>
<evidence type="ECO:0000259" key="6">
    <source>
        <dbReference type="PROSITE" id="PS50883"/>
    </source>
</evidence>
<keyword evidence="9" id="KW-1185">Reference proteome</keyword>
<keyword evidence="2" id="KW-0973">c-di-GMP</keyword>
<dbReference type="Gene3D" id="3.30.70.270">
    <property type="match status" value="1"/>
</dbReference>
<reference evidence="8 9" key="1">
    <citation type="journal article" date="2014" name="Genome Announc.">
        <title>Draft Genome Sequence of Petroleum Oil-Degrading Marine Bacterium Pseudomonas taeanensis Strain MS-3, Isolated from a Crude Oil-Contaminated Seashore.</title>
        <authorList>
            <person name="Lee S.Y."/>
            <person name="Kim S.H."/>
            <person name="Lee D.G."/>
            <person name="Shin S."/>
            <person name="Yun S.H."/>
            <person name="Choi C.W."/>
            <person name="Chung Y.H."/>
            <person name="Choi J.S."/>
            <person name="Kahng H.Y."/>
            <person name="Kim S.I."/>
        </authorList>
    </citation>
    <scope>NUCLEOTIDE SEQUENCE [LARGE SCALE GENOMIC DNA]</scope>
    <source>
        <strain evidence="8 9">MS-3</strain>
    </source>
</reference>
<evidence type="ECO:0000259" key="4">
    <source>
        <dbReference type="PROSITE" id="PS50112"/>
    </source>
</evidence>
<evidence type="ECO:0000256" key="3">
    <source>
        <dbReference type="SAM" id="Phobius"/>
    </source>
</evidence>
<dbReference type="CDD" id="cd00130">
    <property type="entry name" value="PAS"/>
    <property type="match status" value="2"/>
</dbReference>
<feature type="domain" description="PAC" evidence="5">
    <location>
        <begin position="278"/>
        <end position="330"/>
    </location>
</feature>
<dbReference type="EMBL" id="AWSQ01000001">
    <property type="protein sequence ID" value="KFX70735.1"/>
    <property type="molecule type" value="Genomic_DNA"/>
</dbReference>
<dbReference type="NCBIfam" id="NF045675">
    <property type="entry name" value="PhdiestaseDibA"/>
    <property type="match status" value="1"/>
</dbReference>
<dbReference type="Pfam" id="PF13426">
    <property type="entry name" value="PAS_9"/>
    <property type="match status" value="1"/>
</dbReference>
<keyword evidence="3" id="KW-0812">Transmembrane</keyword>
<evidence type="ECO:0000313" key="9">
    <source>
        <dbReference type="Proteomes" id="UP000030063"/>
    </source>
</evidence>
<dbReference type="EC" id="3.1.4.52" evidence="1"/>
<dbReference type="Pfam" id="PF00990">
    <property type="entry name" value="GGDEF"/>
    <property type="match status" value="1"/>
</dbReference>
<dbReference type="GO" id="GO:0071111">
    <property type="term" value="F:cyclic-guanylate-specific phosphodiesterase activity"/>
    <property type="evidence" value="ECO:0007669"/>
    <property type="project" value="UniProtKB-EC"/>
</dbReference>
<dbReference type="Pfam" id="PF08447">
    <property type="entry name" value="PAS_3"/>
    <property type="match status" value="1"/>
</dbReference>
<accession>A0A0A1YLE4</accession>
<dbReference type="SUPFAM" id="SSF55785">
    <property type="entry name" value="PYP-like sensor domain (PAS domain)"/>
    <property type="match status" value="2"/>
</dbReference>
<gene>
    <name evidence="8" type="ORF">TMS3_0101965</name>
</gene>
<dbReference type="InterPro" id="IPR052155">
    <property type="entry name" value="Biofilm_reg_signaling"/>
</dbReference>
<dbReference type="AlphaFoldDB" id="A0A0A1YLE4"/>
<dbReference type="SMART" id="SM00052">
    <property type="entry name" value="EAL"/>
    <property type="match status" value="1"/>
</dbReference>
<dbReference type="SMART" id="SM00091">
    <property type="entry name" value="PAS"/>
    <property type="match status" value="2"/>
</dbReference>
<dbReference type="InterPro" id="IPR000014">
    <property type="entry name" value="PAS"/>
</dbReference>